<reference evidence="2" key="1">
    <citation type="journal article" date="2019" name="Int. J. Syst. Evol. Microbiol.">
        <title>The Global Catalogue of Microorganisms (GCM) 10K type strain sequencing project: providing services to taxonomists for standard genome sequencing and annotation.</title>
        <authorList>
            <consortium name="The Broad Institute Genomics Platform"/>
            <consortium name="The Broad Institute Genome Sequencing Center for Infectious Disease"/>
            <person name="Wu L."/>
            <person name="Ma J."/>
        </authorList>
    </citation>
    <scope>NUCLEOTIDE SEQUENCE [LARGE SCALE GENOMIC DNA]</scope>
    <source>
        <strain evidence="2">CGMCC 4.7323</strain>
    </source>
</reference>
<name>A0ABQ2JVG4_9ACTN</name>
<proteinExistence type="predicted"/>
<dbReference type="Proteomes" id="UP000600080">
    <property type="component" value="Unassembled WGS sequence"/>
</dbReference>
<accession>A0ABQ2JVG4</accession>
<keyword evidence="2" id="KW-1185">Reference proteome</keyword>
<comment type="caution">
    <text evidence="1">The sequence shown here is derived from an EMBL/GenBank/DDBJ whole genome shotgun (WGS) entry which is preliminary data.</text>
</comment>
<organism evidence="1 2">
    <name type="scientific">Streptomyces kronopolitis</name>
    <dbReference type="NCBI Taxonomy" id="1612435"/>
    <lineage>
        <taxon>Bacteria</taxon>
        <taxon>Bacillati</taxon>
        <taxon>Actinomycetota</taxon>
        <taxon>Actinomycetes</taxon>
        <taxon>Kitasatosporales</taxon>
        <taxon>Streptomycetaceae</taxon>
        <taxon>Streptomyces</taxon>
    </lineage>
</organism>
<dbReference type="EMBL" id="BMND01000023">
    <property type="protein sequence ID" value="GGN54702.1"/>
    <property type="molecule type" value="Genomic_DNA"/>
</dbReference>
<evidence type="ECO:0000313" key="1">
    <source>
        <dbReference type="EMBL" id="GGN54702.1"/>
    </source>
</evidence>
<protein>
    <submittedName>
        <fullName evidence="1">Uncharacterized protein</fullName>
    </submittedName>
</protein>
<evidence type="ECO:0000313" key="2">
    <source>
        <dbReference type="Proteomes" id="UP000600080"/>
    </source>
</evidence>
<gene>
    <name evidence="1" type="ORF">GCM10012285_47810</name>
</gene>
<sequence length="51" mass="5765">MRWLAVGSGSVVVALFVLRMVLHQVQAFCEDAAVAVRAWRELVRVVSERRP</sequence>